<dbReference type="EMBL" id="SHAH01000017">
    <property type="protein sequence ID" value="RZO77268.1"/>
    <property type="molecule type" value="Genomic_DNA"/>
</dbReference>
<feature type="domain" description="Glucose-methanol-choline oxidoreductase N-terminal" evidence="6">
    <location>
        <begin position="185"/>
        <end position="323"/>
    </location>
</feature>
<evidence type="ECO:0000256" key="4">
    <source>
        <dbReference type="ARBA" id="ARBA00022827"/>
    </source>
</evidence>
<dbReference type="PANTHER" id="PTHR42784:SF1">
    <property type="entry name" value="PYRANOSE 2-OXIDASE"/>
    <property type="match status" value="1"/>
</dbReference>
<dbReference type="Proteomes" id="UP000320404">
    <property type="component" value="Unassembled WGS sequence"/>
</dbReference>
<evidence type="ECO:0000256" key="1">
    <source>
        <dbReference type="ARBA" id="ARBA00001974"/>
    </source>
</evidence>
<dbReference type="InterPro" id="IPR051473">
    <property type="entry name" value="P2Ox-like"/>
</dbReference>
<comment type="caution">
    <text evidence="8">The sequence shown here is derived from an EMBL/GenBank/DDBJ whole genome shotgun (WGS) entry which is preliminary data.</text>
</comment>
<proteinExistence type="inferred from homology"/>
<evidence type="ECO:0000313" key="8">
    <source>
        <dbReference type="EMBL" id="RZO77268.1"/>
    </source>
</evidence>
<dbReference type="Pfam" id="PF13450">
    <property type="entry name" value="NAD_binding_8"/>
    <property type="match status" value="1"/>
</dbReference>
<comment type="cofactor">
    <cofactor evidence="1">
        <name>FAD</name>
        <dbReference type="ChEBI" id="CHEBI:57692"/>
    </cofactor>
</comment>
<evidence type="ECO:0000259" key="7">
    <source>
        <dbReference type="Pfam" id="PF05199"/>
    </source>
</evidence>
<dbReference type="InterPro" id="IPR036188">
    <property type="entry name" value="FAD/NAD-bd_sf"/>
</dbReference>
<gene>
    <name evidence="8" type="ORF">EVA69_02030</name>
</gene>
<name>A0A520S461_9GAMM</name>
<keyword evidence="5" id="KW-0560">Oxidoreductase</keyword>
<comment type="similarity">
    <text evidence="2">Belongs to the GMC oxidoreductase family.</text>
</comment>
<dbReference type="GO" id="GO:0016614">
    <property type="term" value="F:oxidoreductase activity, acting on CH-OH group of donors"/>
    <property type="evidence" value="ECO:0007669"/>
    <property type="project" value="InterPro"/>
</dbReference>
<evidence type="ECO:0000259" key="6">
    <source>
        <dbReference type="Pfam" id="PF00732"/>
    </source>
</evidence>
<accession>A0A520S461</accession>
<reference evidence="8 9" key="1">
    <citation type="submission" date="2019-02" db="EMBL/GenBank/DDBJ databases">
        <title>Prokaryotic population dynamics and viral predation in marine succession experiment using metagenomics: the confinement effect.</title>
        <authorList>
            <person name="Haro-Moreno J.M."/>
            <person name="Rodriguez-Valera F."/>
            <person name="Lopez-Perez M."/>
        </authorList>
    </citation>
    <scope>NUCLEOTIDE SEQUENCE [LARGE SCALE GENOMIC DNA]</scope>
    <source>
        <strain evidence="8">MED-G158</strain>
    </source>
</reference>
<dbReference type="AlphaFoldDB" id="A0A520S461"/>
<dbReference type="Gene3D" id="3.50.50.60">
    <property type="entry name" value="FAD/NAD(P)-binding domain"/>
    <property type="match status" value="2"/>
</dbReference>
<keyword evidence="4" id="KW-0274">FAD</keyword>
<dbReference type="SUPFAM" id="SSF54373">
    <property type="entry name" value="FAD-linked reductases, C-terminal domain"/>
    <property type="match status" value="1"/>
</dbReference>
<dbReference type="PANTHER" id="PTHR42784">
    <property type="entry name" value="PYRANOSE 2-OXIDASE"/>
    <property type="match status" value="1"/>
</dbReference>
<dbReference type="Pfam" id="PF00732">
    <property type="entry name" value="GMC_oxred_N"/>
    <property type="match status" value="1"/>
</dbReference>
<organism evidence="8 9">
    <name type="scientific">OM182 bacterium</name>
    <dbReference type="NCBI Taxonomy" id="2510334"/>
    <lineage>
        <taxon>Bacteria</taxon>
        <taxon>Pseudomonadati</taxon>
        <taxon>Pseudomonadota</taxon>
        <taxon>Gammaproteobacteria</taxon>
        <taxon>OMG group</taxon>
        <taxon>OM182 clade</taxon>
    </lineage>
</organism>
<sequence>MAEAVSPSYPTREEVDFVIVGSGAAGGVMTKELSTAGHSVVVLEQGPHLKAEDFHHDEWAIDHNLQHMWGRTQGYPQTFRKSENDVAEERETVCGYAHNVGGSSMHYSGNFWRLRPIDFREASVRGTIAGTNFADWPISYNDLEPYYTKVDWEIGVSGLQGPWDPPRTREYPCPPMPIKGSDVLLERAAKSLGLNPYPAPVAILSQPHNGRPGCIHCGFCNGFGCEVNAKSSSLVTMIPVALASGNCELRTGCTVHRVNTNDEGRVTEVVYWDGDGNEQAQRAKAVVLCANGSETPRLLLMSETSRFADGLANSSGMVGKNLMFNGYTSVAGLFDEPVNAYKSVPATRVVHDFYELDPALGFYGGGGIDGRHPSRGTPLGYALMSGSLFGGASWGKEYKDKLAHDFAHVAAFDGHTTSLPVSSNNISLDPEVQDKFGRPAIRTTYMDHPDDLATMRWFLDKTTELMEAAGASNIVGDYPENGQEGNVHLLGTCRMGNDSDSSVVDASHRAHDVPNLFMCDGSSMVTSGRGQPTMTIMAMAFRAADLINQAAQRNEI</sequence>
<dbReference type="SUPFAM" id="SSF51905">
    <property type="entry name" value="FAD/NAD(P)-binding domain"/>
    <property type="match status" value="1"/>
</dbReference>
<evidence type="ECO:0000313" key="9">
    <source>
        <dbReference type="Proteomes" id="UP000320404"/>
    </source>
</evidence>
<keyword evidence="3" id="KW-0285">Flavoprotein</keyword>
<dbReference type="Pfam" id="PF05199">
    <property type="entry name" value="GMC_oxred_C"/>
    <property type="match status" value="1"/>
</dbReference>
<feature type="domain" description="Glucose-methanol-choline oxidoreductase C-terminal" evidence="7">
    <location>
        <begin position="420"/>
        <end position="540"/>
    </location>
</feature>
<evidence type="ECO:0000256" key="3">
    <source>
        <dbReference type="ARBA" id="ARBA00022630"/>
    </source>
</evidence>
<dbReference type="InterPro" id="IPR000172">
    <property type="entry name" value="GMC_OxRdtase_N"/>
</dbReference>
<protein>
    <submittedName>
        <fullName evidence="8">GMC family oxidoreductase</fullName>
    </submittedName>
</protein>
<dbReference type="GO" id="GO:0050660">
    <property type="term" value="F:flavin adenine dinucleotide binding"/>
    <property type="evidence" value="ECO:0007669"/>
    <property type="project" value="InterPro"/>
</dbReference>
<evidence type="ECO:0000256" key="5">
    <source>
        <dbReference type="ARBA" id="ARBA00023002"/>
    </source>
</evidence>
<evidence type="ECO:0000256" key="2">
    <source>
        <dbReference type="ARBA" id="ARBA00010790"/>
    </source>
</evidence>
<dbReference type="InterPro" id="IPR007867">
    <property type="entry name" value="GMC_OxRtase_C"/>
</dbReference>